<protein>
    <submittedName>
        <fullName evidence="1">Uncharacterized protein</fullName>
    </submittedName>
</protein>
<proteinExistence type="predicted"/>
<keyword evidence="2" id="KW-1185">Reference proteome</keyword>
<gene>
    <name evidence="1" type="ORF">A176_002320</name>
</gene>
<evidence type="ECO:0000313" key="1">
    <source>
        <dbReference type="EMBL" id="AKQ65408.1"/>
    </source>
</evidence>
<organism evidence="1 2">
    <name type="scientific">Pseudomyxococcus hansupus</name>
    <dbReference type="NCBI Taxonomy" id="1297742"/>
    <lineage>
        <taxon>Bacteria</taxon>
        <taxon>Pseudomonadati</taxon>
        <taxon>Myxococcota</taxon>
        <taxon>Myxococcia</taxon>
        <taxon>Myxococcales</taxon>
        <taxon>Cystobacterineae</taxon>
        <taxon>Myxococcaceae</taxon>
        <taxon>Pseudomyxococcus</taxon>
    </lineage>
</organism>
<evidence type="ECO:0000313" key="2">
    <source>
        <dbReference type="Proteomes" id="UP000009026"/>
    </source>
</evidence>
<dbReference type="EMBL" id="CP012109">
    <property type="protein sequence ID" value="AKQ65408.1"/>
    <property type="molecule type" value="Genomic_DNA"/>
</dbReference>
<dbReference type="AlphaFoldDB" id="A0A0H4WUY8"/>
<sequence length="46" mass="4759">MMRALGGDVLLLENANPGARFALVFPMGLGVPASTTPDTTAKRNDA</sequence>
<dbReference type="KEGG" id="mym:A176_002320"/>
<dbReference type="Proteomes" id="UP000009026">
    <property type="component" value="Chromosome"/>
</dbReference>
<accession>A0A0H4WUY8</accession>
<dbReference type="PATRIC" id="fig|1297742.4.peg.2340"/>
<name>A0A0H4WUY8_9BACT</name>
<reference evidence="1 2" key="1">
    <citation type="journal article" date="2016" name="PLoS ONE">
        <title>Complete Genome Sequence and Comparative Genomics of a Novel Myxobacterium Myxococcus hansupus.</title>
        <authorList>
            <person name="Sharma G."/>
            <person name="Narwani T."/>
            <person name="Subramanian S."/>
        </authorList>
    </citation>
    <scope>NUCLEOTIDE SEQUENCE [LARGE SCALE GENOMIC DNA]</scope>
    <source>
        <strain evidence="2">mixupus</strain>
    </source>
</reference>